<evidence type="ECO:0000256" key="5">
    <source>
        <dbReference type="ARBA" id="ARBA00023015"/>
    </source>
</evidence>
<gene>
    <name evidence="10" type="ORF">LOTGIDRAFT_123620</name>
</gene>
<accession>V4A5L1</accession>
<feature type="domain" description="C2H2-type" evidence="9">
    <location>
        <begin position="100"/>
        <end position="127"/>
    </location>
</feature>
<keyword evidence="3 8" id="KW-0863">Zinc-finger</keyword>
<dbReference type="PROSITE" id="PS50157">
    <property type="entry name" value="ZINC_FINGER_C2H2_2"/>
    <property type="match status" value="5"/>
</dbReference>
<evidence type="ECO:0000256" key="1">
    <source>
        <dbReference type="ARBA" id="ARBA00004123"/>
    </source>
</evidence>
<keyword evidence="6" id="KW-0804">Transcription</keyword>
<dbReference type="OrthoDB" id="6077419at2759"/>
<dbReference type="HOGENOM" id="CLU_002678_2_1_1"/>
<keyword evidence="7" id="KW-0539">Nucleus</keyword>
<evidence type="ECO:0000313" key="10">
    <source>
        <dbReference type="EMBL" id="ESO90295.1"/>
    </source>
</evidence>
<reference evidence="10 11" key="1">
    <citation type="journal article" date="2013" name="Nature">
        <title>Insights into bilaterian evolution from three spiralian genomes.</title>
        <authorList>
            <person name="Simakov O."/>
            <person name="Marletaz F."/>
            <person name="Cho S.J."/>
            <person name="Edsinger-Gonzales E."/>
            <person name="Havlak P."/>
            <person name="Hellsten U."/>
            <person name="Kuo D.H."/>
            <person name="Larsson T."/>
            <person name="Lv J."/>
            <person name="Arendt D."/>
            <person name="Savage R."/>
            <person name="Osoegawa K."/>
            <person name="de Jong P."/>
            <person name="Grimwood J."/>
            <person name="Chapman J.A."/>
            <person name="Shapiro H."/>
            <person name="Aerts A."/>
            <person name="Otillar R.P."/>
            <person name="Terry A.Y."/>
            <person name="Boore J.L."/>
            <person name="Grigoriev I.V."/>
            <person name="Lindberg D.R."/>
            <person name="Seaver E.C."/>
            <person name="Weisblat D.A."/>
            <person name="Putnam N.H."/>
            <person name="Rokhsar D.S."/>
        </authorList>
    </citation>
    <scope>NUCLEOTIDE SEQUENCE [LARGE SCALE GENOMIC DNA]</scope>
</reference>
<evidence type="ECO:0000256" key="7">
    <source>
        <dbReference type="ARBA" id="ARBA00023242"/>
    </source>
</evidence>
<proteinExistence type="predicted"/>
<dbReference type="RefSeq" id="XP_009058968.1">
    <property type="nucleotide sequence ID" value="XM_009060720.1"/>
</dbReference>
<dbReference type="GO" id="GO:0005634">
    <property type="term" value="C:nucleus"/>
    <property type="evidence" value="ECO:0007669"/>
    <property type="project" value="UniProtKB-SubCell"/>
</dbReference>
<feature type="domain" description="C2H2-type" evidence="9">
    <location>
        <begin position="187"/>
        <end position="214"/>
    </location>
</feature>
<sequence>MEIPKSGPEFQIEYICDLCGGSYTSNKELTLHYQAEHGNSSGSYTCPSCPACFDDVFKFQDHLLEHHKDEEKCVCQHCNTTFDKWKDLKHHLLTVHRKFFVCPQCKASFTDEESLKEHVEMHEAERPDSYECDMCDKSFHSTKTYNAHRRSHIDVKPYVCPICQSAFFKRGDMAKHMRTIHEPTKLYMCKICGRTGTRADNMRVHVRTHKKEISREQVDQLLQKVDQ</sequence>
<dbReference type="CTD" id="20232271"/>
<evidence type="ECO:0000256" key="3">
    <source>
        <dbReference type="ARBA" id="ARBA00022771"/>
    </source>
</evidence>
<name>V4A5L1_LOTGI</name>
<evidence type="ECO:0000256" key="8">
    <source>
        <dbReference type="PROSITE-ProRule" id="PRU00042"/>
    </source>
</evidence>
<keyword evidence="5" id="KW-0805">Transcription regulation</keyword>
<dbReference type="KEGG" id="lgi:LOTGIDRAFT_123620"/>
<comment type="subcellular location">
    <subcellularLocation>
        <location evidence="1">Nucleus</location>
    </subcellularLocation>
</comment>
<evidence type="ECO:0000256" key="6">
    <source>
        <dbReference type="ARBA" id="ARBA00023163"/>
    </source>
</evidence>
<dbReference type="PANTHER" id="PTHR46179:SF13">
    <property type="entry name" value="C2H2-TYPE DOMAIN-CONTAINING PROTEIN"/>
    <property type="match status" value="1"/>
</dbReference>
<dbReference type="AlphaFoldDB" id="V4A5L1"/>
<dbReference type="Pfam" id="PF13894">
    <property type="entry name" value="zf-C2H2_4"/>
    <property type="match status" value="1"/>
</dbReference>
<dbReference type="OMA" id="SIFNCKE"/>
<dbReference type="PROSITE" id="PS00028">
    <property type="entry name" value="ZINC_FINGER_C2H2_1"/>
    <property type="match status" value="5"/>
</dbReference>
<dbReference type="Gene3D" id="3.30.160.60">
    <property type="entry name" value="Classic Zinc Finger"/>
    <property type="match status" value="5"/>
</dbReference>
<dbReference type="Pfam" id="PF00096">
    <property type="entry name" value="zf-C2H2"/>
    <property type="match status" value="4"/>
</dbReference>
<evidence type="ECO:0000256" key="2">
    <source>
        <dbReference type="ARBA" id="ARBA00022723"/>
    </source>
</evidence>
<dbReference type="Pfam" id="PF13912">
    <property type="entry name" value="zf-C2H2_6"/>
    <property type="match status" value="1"/>
</dbReference>
<keyword evidence="11" id="KW-1185">Reference proteome</keyword>
<keyword evidence="2" id="KW-0479">Metal-binding</keyword>
<dbReference type="GeneID" id="20232271"/>
<protein>
    <recommendedName>
        <fullName evidence="9">C2H2-type domain-containing protein</fullName>
    </recommendedName>
</protein>
<dbReference type="InterPro" id="IPR051061">
    <property type="entry name" value="Zinc_finger_trans_reg"/>
</dbReference>
<dbReference type="Proteomes" id="UP000030746">
    <property type="component" value="Unassembled WGS sequence"/>
</dbReference>
<dbReference type="PANTHER" id="PTHR46179">
    <property type="entry name" value="ZINC FINGER PROTEIN"/>
    <property type="match status" value="1"/>
</dbReference>
<dbReference type="SUPFAM" id="SSF57667">
    <property type="entry name" value="beta-beta-alpha zinc fingers"/>
    <property type="match status" value="4"/>
</dbReference>
<dbReference type="EMBL" id="KB202444">
    <property type="protein sequence ID" value="ESO90295.1"/>
    <property type="molecule type" value="Genomic_DNA"/>
</dbReference>
<feature type="domain" description="C2H2-type" evidence="9">
    <location>
        <begin position="14"/>
        <end position="42"/>
    </location>
</feature>
<dbReference type="InterPro" id="IPR013087">
    <property type="entry name" value="Znf_C2H2_type"/>
</dbReference>
<dbReference type="SMART" id="SM00355">
    <property type="entry name" value="ZnF_C2H2"/>
    <property type="match status" value="7"/>
</dbReference>
<evidence type="ECO:0000256" key="4">
    <source>
        <dbReference type="ARBA" id="ARBA00022833"/>
    </source>
</evidence>
<evidence type="ECO:0000259" key="9">
    <source>
        <dbReference type="PROSITE" id="PS50157"/>
    </source>
</evidence>
<organism evidence="10 11">
    <name type="scientific">Lottia gigantea</name>
    <name type="common">Giant owl limpet</name>
    <dbReference type="NCBI Taxonomy" id="225164"/>
    <lineage>
        <taxon>Eukaryota</taxon>
        <taxon>Metazoa</taxon>
        <taxon>Spiralia</taxon>
        <taxon>Lophotrochozoa</taxon>
        <taxon>Mollusca</taxon>
        <taxon>Gastropoda</taxon>
        <taxon>Patellogastropoda</taxon>
        <taxon>Lottioidea</taxon>
        <taxon>Lottiidae</taxon>
        <taxon>Lottia</taxon>
    </lineage>
</organism>
<feature type="domain" description="C2H2-type" evidence="9">
    <location>
        <begin position="158"/>
        <end position="186"/>
    </location>
</feature>
<evidence type="ECO:0000313" key="11">
    <source>
        <dbReference type="Proteomes" id="UP000030746"/>
    </source>
</evidence>
<dbReference type="InterPro" id="IPR036236">
    <property type="entry name" value="Znf_C2H2_sf"/>
</dbReference>
<keyword evidence="4" id="KW-0862">Zinc</keyword>
<dbReference type="GO" id="GO:0006357">
    <property type="term" value="P:regulation of transcription by RNA polymerase II"/>
    <property type="evidence" value="ECO:0007669"/>
    <property type="project" value="TreeGrafter"/>
</dbReference>
<feature type="domain" description="C2H2-type" evidence="9">
    <location>
        <begin position="130"/>
        <end position="157"/>
    </location>
</feature>
<dbReference type="GO" id="GO:0008270">
    <property type="term" value="F:zinc ion binding"/>
    <property type="evidence" value="ECO:0007669"/>
    <property type="project" value="UniProtKB-KW"/>
</dbReference>